<gene>
    <name evidence="2" type="ORF">AK812_SmicGene13069</name>
</gene>
<feature type="non-terminal residue" evidence="2">
    <location>
        <position position="82"/>
    </location>
</feature>
<organism evidence="2 3">
    <name type="scientific">Symbiodinium microadriaticum</name>
    <name type="common">Dinoflagellate</name>
    <name type="synonym">Zooxanthella microadriatica</name>
    <dbReference type="NCBI Taxonomy" id="2951"/>
    <lineage>
        <taxon>Eukaryota</taxon>
        <taxon>Sar</taxon>
        <taxon>Alveolata</taxon>
        <taxon>Dinophyceae</taxon>
        <taxon>Suessiales</taxon>
        <taxon>Symbiodiniaceae</taxon>
        <taxon>Symbiodinium</taxon>
    </lineage>
</organism>
<keyword evidence="3" id="KW-1185">Reference proteome</keyword>
<dbReference type="EMBL" id="LSRX01000223">
    <property type="protein sequence ID" value="OLQ03913.1"/>
    <property type="molecule type" value="Genomic_DNA"/>
</dbReference>
<feature type="region of interest" description="Disordered" evidence="1">
    <location>
        <begin position="34"/>
        <end position="57"/>
    </location>
</feature>
<evidence type="ECO:0000256" key="1">
    <source>
        <dbReference type="SAM" id="MobiDB-lite"/>
    </source>
</evidence>
<evidence type="ECO:0000313" key="2">
    <source>
        <dbReference type="EMBL" id="OLQ03913.1"/>
    </source>
</evidence>
<dbReference type="Proteomes" id="UP000186817">
    <property type="component" value="Unassembled WGS sequence"/>
</dbReference>
<name>A0A1Q9E918_SYMMI</name>
<evidence type="ECO:0000313" key="3">
    <source>
        <dbReference type="Proteomes" id="UP000186817"/>
    </source>
</evidence>
<proteinExistence type="predicted"/>
<dbReference type="AlphaFoldDB" id="A0A1Q9E918"/>
<reference evidence="2 3" key="1">
    <citation type="submission" date="2016-02" db="EMBL/GenBank/DDBJ databases">
        <title>Genome analysis of coral dinoflagellate symbionts highlights evolutionary adaptations to a symbiotic lifestyle.</title>
        <authorList>
            <person name="Aranda M."/>
            <person name="Li Y."/>
            <person name="Liew Y.J."/>
            <person name="Baumgarten S."/>
            <person name="Simakov O."/>
            <person name="Wilson M."/>
            <person name="Piel J."/>
            <person name="Ashoor H."/>
            <person name="Bougouffa S."/>
            <person name="Bajic V.B."/>
            <person name="Ryu T."/>
            <person name="Ravasi T."/>
            <person name="Bayer T."/>
            <person name="Micklem G."/>
            <person name="Kim H."/>
            <person name="Bhak J."/>
            <person name="Lajeunesse T.C."/>
            <person name="Voolstra C.R."/>
        </authorList>
    </citation>
    <scope>NUCLEOTIDE SEQUENCE [LARGE SCALE GENOMIC DNA]</scope>
    <source>
        <strain evidence="2 3">CCMP2467</strain>
    </source>
</reference>
<sequence>MFHRVCIARCLQVLKGLLGGGPQSLKPGVTPGLRARTHGRQQQASAKANKVRGGRSESGAVASNWLPMCFRSLALRSESMDS</sequence>
<accession>A0A1Q9E918</accession>
<protein>
    <submittedName>
        <fullName evidence="2">Uncharacterized protein</fullName>
    </submittedName>
</protein>
<comment type="caution">
    <text evidence="2">The sequence shown here is derived from an EMBL/GenBank/DDBJ whole genome shotgun (WGS) entry which is preliminary data.</text>
</comment>